<keyword evidence="2" id="KW-1185">Reference proteome</keyword>
<proteinExistence type="predicted"/>
<evidence type="ECO:0000313" key="1">
    <source>
        <dbReference type="Ensembl" id="ENSMMUP00000069871.1"/>
    </source>
</evidence>
<dbReference type="Ensembl" id="ENSMMUT00000102149.1">
    <property type="protein sequence ID" value="ENSMMUP00000069871.1"/>
    <property type="gene ID" value="ENSMMUG00000055037.1"/>
</dbReference>
<organism evidence="1 2">
    <name type="scientific">Macaca mulatta</name>
    <name type="common">Rhesus macaque</name>
    <dbReference type="NCBI Taxonomy" id="9544"/>
    <lineage>
        <taxon>Eukaryota</taxon>
        <taxon>Metazoa</taxon>
        <taxon>Chordata</taxon>
        <taxon>Craniata</taxon>
        <taxon>Vertebrata</taxon>
        <taxon>Euteleostomi</taxon>
        <taxon>Mammalia</taxon>
        <taxon>Eutheria</taxon>
        <taxon>Euarchontoglires</taxon>
        <taxon>Primates</taxon>
        <taxon>Haplorrhini</taxon>
        <taxon>Catarrhini</taxon>
        <taxon>Cercopithecidae</taxon>
        <taxon>Cercopithecinae</taxon>
        <taxon>Macaca</taxon>
    </lineage>
</organism>
<accession>A0A5F7ZZ05</accession>
<protein>
    <submittedName>
        <fullName evidence="1">Uncharacterized protein</fullName>
    </submittedName>
</protein>
<reference evidence="2" key="1">
    <citation type="journal article" date="2007" name="Science">
        <title>Evolutionary and biomedical insights from the rhesus macaque genome.</title>
        <authorList>
            <person name="Gibbs R.A."/>
            <person name="Rogers J."/>
            <person name="Katze M.G."/>
            <person name="Bumgarner R."/>
            <person name="Weinstock G.M."/>
            <person name="Mardis E.R."/>
            <person name="Remington K.A."/>
            <person name="Strausberg R.L."/>
            <person name="Venter J.C."/>
            <person name="Wilson R.K."/>
            <person name="Batzer M.A."/>
            <person name="Bustamante C.D."/>
            <person name="Eichler E.E."/>
            <person name="Hahn M.W."/>
            <person name="Hardison R.C."/>
            <person name="Makova K.D."/>
            <person name="Miller W."/>
            <person name="Milosavljevic A."/>
            <person name="Palermo R.E."/>
            <person name="Siepel A."/>
            <person name="Sikela J.M."/>
            <person name="Attaway T."/>
            <person name="Bell S."/>
            <person name="Bernard K.E."/>
            <person name="Buhay C.J."/>
            <person name="Chandrabose M.N."/>
            <person name="Dao M."/>
            <person name="Davis C."/>
            <person name="Delehaunty K.D."/>
            <person name="Ding Y."/>
            <person name="Dinh H.H."/>
            <person name="Dugan-Rocha S."/>
            <person name="Fulton L.A."/>
            <person name="Gabisi R.A."/>
            <person name="Garner T.T."/>
            <person name="Godfrey J."/>
            <person name="Hawes A.C."/>
            <person name="Hernandez J."/>
            <person name="Hines S."/>
            <person name="Holder M."/>
            <person name="Hume J."/>
            <person name="Jhangiani S.N."/>
            <person name="Joshi V."/>
            <person name="Khan Z.M."/>
            <person name="Kirkness E.F."/>
            <person name="Cree A."/>
            <person name="Fowler R.G."/>
            <person name="Lee S."/>
            <person name="Lewis L.R."/>
            <person name="Li Z."/>
            <person name="Liu Y.-S."/>
            <person name="Moore S.M."/>
            <person name="Muzny D."/>
            <person name="Nazareth L.V."/>
            <person name="Ngo D.N."/>
            <person name="Okwuonu G.O."/>
            <person name="Pai G."/>
            <person name="Parker D."/>
            <person name="Paul H.A."/>
            <person name="Pfannkoch C."/>
            <person name="Pohl C.S."/>
            <person name="Rogers Y.-H.C."/>
            <person name="Ruiz S.J."/>
            <person name="Sabo A."/>
            <person name="Santibanez J."/>
            <person name="Schneider B.W."/>
            <person name="Smith S.M."/>
            <person name="Sodergren E."/>
            <person name="Svatek A.F."/>
            <person name="Utterback T.R."/>
            <person name="Vattathil S."/>
            <person name="Warren W."/>
            <person name="White C.S."/>
            <person name="Chinwalla A.T."/>
            <person name="Feng Y."/>
            <person name="Halpern A.L."/>
            <person name="Hillier L.W."/>
            <person name="Huang X."/>
            <person name="Minx P."/>
            <person name="Nelson J.O."/>
            <person name="Pepin K.H."/>
            <person name="Qin X."/>
            <person name="Sutton G.G."/>
            <person name="Venter E."/>
            <person name="Walenz B.P."/>
            <person name="Wallis J.W."/>
            <person name="Worley K.C."/>
            <person name="Yang S.-P."/>
            <person name="Jones S.M."/>
            <person name="Marra M.A."/>
            <person name="Rocchi M."/>
            <person name="Schein J.E."/>
            <person name="Baertsch R."/>
            <person name="Clarke L."/>
            <person name="Csuros M."/>
            <person name="Glasscock J."/>
            <person name="Harris R.A."/>
            <person name="Havlak P."/>
            <person name="Jackson A.R."/>
            <person name="Jiang H."/>
            <person name="Liu Y."/>
            <person name="Messina D.N."/>
            <person name="Shen Y."/>
            <person name="Song H.X.-Z."/>
            <person name="Wylie T."/>
            <person name="Zhang L."/>
            <person name="Birney E."/>
            <person name="Han K."/>
            <person name="Konkel M.K."/>
            <person name="Lee J."/>
            <person name="Smit A.F.A."/>
            <person name="Ullmer B."/>
            <person name="Wang H."/>
            <person name="Xing J."/>
            <person name="Burhans R."/>
            <person name="Cheng Z."/>
            <person name="Karro J.E."/>
            <person name="Ma J."/>
            <person name="Raney B."/>
            <person name="She X."/>
            <person name="Cox M.J."/>
            <person name="Demuth J.P."/>
            <person name="Dumas L.J."/>
            <person name="Han S.-G."/>
            <person name="Hopkins J."/>
            <person name="Karimpour-Fard A."/>
            <person name="Kim Y.H."/>
            <person name="Pollack J.R."/>
            <person name="Vinar T."/>
            <person name="Addo-Quaye C."/>
            <person name="Degenhardt J."/>
            <person name="Denby A."/>
            <person name="Hubisz M.J."/>
            <person name="Indap A."/>
            <person name="Kosiol C."/>
            <person name="Lahn B.T."/>
            <person name="Lawson H.A."/>
            <person name="Marklein A."/>
            <person name="Nielsen R."/>
            <person name="Vallender E.J."/>
            <person name="Clark A.G."/>
            <person name="Ferguson B."/>
            <person name="Hernandez R.D."/>
            <person name="Hirani K."/>
            <person name="Kehrer-Sawatzki H."/>
            <person name="Kolb J."/>
            <person name="Patil S."/>
            <person name="Pu L.-L."/>
            <person name="Ren Y."/>
            <person name="Smith D.G."/>
            <person name="Wheeler D.A."/>
            <person name="Schenck I."/>
            <person name="Ball E.V."/>
            <person name="Chen R."/>
            <person name="Cooper D.N."/>
            <person name="Giardine B."/>
            <person name="Hsu F."/>
            <person name="Kent W.J."/>
            <person name="Lesk A."/>
            <person name="Nelson D.L."/>
            <person name="O'brien W.E."/>
            <person name="Pruefer K."/>
            <person name="Stenson P.D."/>
            <person name="Wallace J.C."/>
            <person name="Ke H."/>
            <person name="Liu X.-M."/>
            <person name="Wang P."/>
            <person name="Xiang A.P."/>
            <person name="Yang F."/>
            <person name="Barber G.P."/>
            <person name="Haussler D."/>
            <person name="Karolchik D."/>
            <person name="Kern A.D."/>
            <person name="Kuhn R.M."/>
            <person name="Smith K.E."/>
            <person name="Zwieg A.S."/>
        </authorList>
    </citation>
    <scope>NUCLEOTIDE SEQUENCE [LARGE SCALE GENOMIC DNA]</scope>
    <source>
        <strain evidence="2">17573</strain>
    </source>
</reference>
<reference evidence="1" key="2">
    <citation type="submission" date="2019-01" db="EMBL/GenBank/DDBJ databases">
        <authorList>
            <person name="Graves T."/>
            <person name="Eichler E.E."/>
            <person name="Wilson R.K."/>
        </authorList>
    </citation>
    <scope>NUCLEOTIDE SEQUENCE [LARGE SCALE GENOMIC DNA]</scope>
    <source>
        <strain evidence="1">17573</strain>
    </source>
</reference>
<reference evidence="1" key="3">
    <citation type="submission" date="2025-08" db="UniProtKB">
        <authorList>
            <consortium name="Ensembl"/>
        </authorList>
    </citation>
    <scope>IDENTIFICATION</scope>
    <source>
        <strain evidence="1">17573</strain>
    </source>
</reference>
<dbReference type="Proteomes" id="UP000006718">
    <property type="component" value="Chromosome 7"/>
</dbReference>
<sequence>MDSDYKLIFGSGTRLLVRPGK</sequence>
<dbReference type="AlphaFoldDB" id="A0A5F7ZZ05"/>
<name>A0A5F7ZZ05_MACMU</name>
<dbReference type="VEuPathDB" id="HostDB:ENSMMUG00000055037"/>
<reference evidence="1" key="4">
    <citation type="submission" date="2025-09" db="UniProtKB">
        <authorList>
            <consortium name="Ensembl"/>
        </authorList>
    </citation>
    <scope>IDENTIFICATION</scope>
    <source>
        <strain evidence="1">17573</strain>
    </source>
</reference>
<dbReference type="Bgee" id="ENSMMUG00000055037">
    <property type="expression patterns" value="Expressed in adipose tissue and 5 other cell types or tissues"/>
</dbReference>
<evidence type="ECO:0000313" key="2">
    <source>
        <dbReference type="Proteomes" id="UP000006718"/>
    </source>
</evidence>
<dbReference type="InParanoid" id="A0A5F7ZZ05"/>